<reference evidence="4" key="3">
    <citation type="submission" date="2015-06" db="UniProtKB">
        <authorList>
            <consortium name="EnsemblMetazoa"/>
        </authorList>
    </citation>
    <scope>IDENTIFICATION</scope>
</reference>
<evidence type="ECO:0000256" key="2">
    <source>
        <dbReference type="SAM" id="Phobius"/>
    </source>
</evidence>
<organism evidence="4 5">
    <name type="scientific">Helobdella robusta</name>
    <name type="common">Californian leech</name>
    <dbReference type="NCBI Taxonomy" id="6412"/>
    <lineage>
        <taxon>Eukaryota</taxon>
        <taxon>Metazoa</taxon>
        <taxon>Spiralia</taxon>
        <taxon>Lophotrochozoa</taxon>
        <taxon>Annelida</taxon>
        <taxon>Clitellata</taxon>
        <taxon>Hirudinea</taxon>
        <taxon>Rhynchobdellida</taxon>
        <taxon>Glossiphoniidae</taxon>
        <taxon>Helobdella</taxon>
    </lineage>
</organism>
<reference evidence="5" key="1">
    <citation type="submission" date="2012-12" db="EMBL/GenBank/DDBJ databases">
        <authorList>
            <person name="Hellsten U."/>
            <person name="Grimwood J."/>
            <person name="Chapman J.A."/>
            <person name="Shapiro H."/>
            <person name="Aerts A."/>
            <person name="Otillar R.P."/>
            <person name="Terry A.Y."/>
            <person name="Boore J.L."/>
            <person name="Simakov O."/>
            <person name="Marletaz F."/>
            <person name="Cho S.-J."/>
            <person name="Edsinger-Gonzales E."/>
            <person name="Havlak P."/>
            <person name="Kuo D.-H."/>
            <person name="Larsson T."/>
            <person name="Lv J."/>
            <person name="Arendt D."/>
            <person name="Savage R."/>
            <person name="Osoegawa K."/>
            <person name="de Jong P."/>
            <person name="Lindberg D.R."/>
            <person name="Seaver E.C."/>
            <person name="Weisblat D.A."/>
            <person name="Putnam N.H."/>
            <person name="Grigoriev I.V."/>
            <person name="Rokhsar D.S."/>
        </authorList>
    </citation>
    <scope>NUCLEOTIDE SEQUENCE</scope>
</reference>
<name>T1FQA6_HELRO</name>
<dbReference type="AlphaFoldDB" id="T1FQA6"/>
<gene>
    <name evidence="4" type="primary">20211003</name>
    <name evidence="3" type="ORF">HELRODRAFT_188719</name>
</gene>
<keyword evidence="2" id="KW-1133">Transmembrane helix</keyword>
<feature type="transmembrane region" description="Helical" evidence="2">
    <location>
        <begin position="52"/>
        <end position="75"/>
    </location>
</feature>
<dbReference type="GeneID" id="20211003"/>
<feature type="region of interest" description="Disordered" evidence="1">
    <location>
        <begin position="208"/>
        <end position="239"/>
    </location>
</feature>
<sequence length="239" mass="26418">MRTISSSSSSVLSPKGFVNHDVIGLKKSDYDDVRYLRQDNNERSILDRYWDIILIGVLSSISLVLIIAIVITIVCMCRSKRVQEQEVPYQTFYGDQRAPVGPANGDRKLAYSAQMYHYQYQKQQMLANEKGNDYDNKNGSGNSTDEEVIDDDDTVYECPGLANTEEEMEVTNPHFVETPMAQPTTAAAAAATSSATFSSAGGGAGVSGFKSSTDGNNNSSPYRHQLQHHQHAKLPHHHQ</sequence>
<dbReference type="CTD" id="20211003"/>
<evidence type="ECO:0000313" key="3">
    <source>
        <dbReference type="EMBL" id="ESO02476.1"/>
    </source>
</evidence>
<dbReference type="EMBL" id="KB096742">
    <property type="protein sequence ID" value="ESO02476.1"/>
    <property type="molecule type" value="Genomic_DNA"/>
</dbReference>
<feature type="compositionally biased region" description="Basic residues" evidence="1">
    <location>
        <begin position="225"/>
        <end position="239"/>
    </location>
</feature>
<reference evidence="3 5" key="2">
    <citation type="journal article" date="2013" name="Nature">
        <title>Insights into bilaterian evolution from three spiralian genomes.</title>
        <authorList>
            <person name="Simakov O."/>
            <person name="Marletaz F."/>
            <person name="Cho S.J."/>
            <person name="Edsinger-Gonzales E."/>
            <person name="Havlak P."/>
            <person name="Hellsten U."/>
            <person name="Kuo D.H."/>
            <person name="Larsson T."/>
            <person name="Lv J."/>
            <person name="Arendt D."/>
            <person name="Savage R."/>
            <person name="Osoegawa K."/>
            <person name="de Jong P."/>
            <person name="Grimwood J."/>
            <person name="Chapman J.A."/>
            <person name="Shapiro H."/>
            <person name="Aerts A."/>
            <person name="Otillar R.P."/>
            <person name="Terry A.Y."/>
            <person name="Boore J.L."/>
            <person name="Grigoriev I.V."/>
            <person name="Lindberg D.R."/>
            <person name="Seaver E.C."/>
            <person name="Weisblat D.A."/>
            <person name="Putnam N.H."/>
            <person name="Rokhsar D.S."/>
        </authorList>
    </citation>
    <scope>NUCLEOTIDE SEQUENCE</scope>
</reference>
<keyword evidence="5" id="KW-1185">Reference proteome</keyword>
<dbReference type="PANTHER" id="PTHR23352:SF2">
    <property type="entry name" value="NEURAL PROLIFERATION DIFFERENTIATION AND CONTROL PROTEIN 1"/>
    <property type="match status" value="1"/>
</dbReference>
<protein>
    <recommendedName>
        <fullName evidence="6">Neural proliferation differentiation and control protein 1</fullName>
    </recommendedName>
</protein>
<dbReference type="EnsemblMetazoa" id="HelroT188719">
    <property type="protein sequence ID" value="HelroP188719"/>
    <property type="gene ID" value="HelroG188719"/>
</dbReference>
<evidence type="ECO:0000313" key="5">
    <source>
        <dbReference type="Proteomes" id="UP000015101"/>
    </source>
</evidence>
<keyword evidence="2" id="KW-0472">Membrane</keyword>
<dbReference type="PANTHER" id="PTHR23352">
    <property type="entry name" value="NEURAL PROLIFERATION DIFFERENTIATION AND CONTROL PROTEIN-1 NPDC-1 PROTEIN"/>
    <property type="match status" value="1"/>
</dbReference>
<evidence type="ECO:0008006" key="6">
    <source>
        <dbReference type="Google" id="ProtNLM"/>
    </source>
</evidence>
<keyword evidence="2" id="KW-0812">Transmembrane</keyword>
<dbReference type="eggNOG" id="KOG3884">
    <property type="taxonomic scope" value="Eukaryota"/>
</dbReference>
<dbReference type="RefSeq" id="XP_009019884.1">
    <property type="nucleotide sequence ID" value="XM_009021636.1"/>
</dbReference>
<feature type="region of interest" description="Disordered" evidence="1">
    <location>
        <begin position="130"/>
        <end position="152"/>
    </location>
</feature>
<dbReference type="Pfam" id="PF06809">
    <property type="entry name" value="NPDC1"/>
    <property type="match status" value="1"/>
</dbReference>
<dbReference type="Proteomes" id="UP000015101">
    <property type="component" value="Unassembled WGS sequence"/>
</dbReference>
<feature type="compositionally biased region" description="Polar residues" evidence="1">
    <location>
        <begin position="209"/>
        <end position="222"/>
    </location>
</feature>
<dbReference type="GO" id="GO:0016020">
    <property type="term" value="C:membrane"/>
    <property type="evidence" value="ECO:0007669"/>
    <property type="project" value="InterPro"/>
</dbReference>
<dbReference type="InterPro" id="IPR009635">
    <property type="entry name" value="NPDC1"/>
</dbReference>
<accession>T1FQA6</accession>
<dbReference type="InParanoid" id="T1FQA6"/>
<evidence type="ECO:0000313" key="4">
    <source>
        <dbReference type="EnsemblMetazoa" id="HelroP188719"/>
    </source>
</evidence>
<dbReference type="HOGENOM" id="CLU_1162255_0_0_1"/>
<dbReference type="KEGG" id="hro:HELRODRAFT_188719"/>
<evidence type="ECO:0000256" key="1">
    <source>
        <dbReference type="SAM" id="MobiDB-lite"/>
    </source>
</evidence>
<dbReference type="EMBL" id="AMQM01000898">
    <property type="status" value="NOT_ANNOTATED_CDS"/>
    <property type="molecule type" value="Genomic_DNA"/>
</dbReference>
<proteinExistence type="predicted"/>